<feature type="transmembrane region" description="Helical" evidence="6">
    <location>
        <begin position="23"/>
        <end position="44"/>
    </location>
</feature>
<sequence>MTDPDAGGYAGPVSRVIAYVLDLMLVATVFTGGVLVTILVGAVVSPTDPDVLRLTASAYLLLLPPTLALYDTVFWALAGRTPGMALLGLRVVTVSGRRLSWIAALIRGVVLAYFPIGAAWIPVDGRHQGLHDKLARTAVVRVRAPATTAPAH</sequence>
<evidence type="ECO:0000313" key="8">
    <source>
        <dbReference type="EMBL" id="RZU49424.1"/>
    </source>
</evidence>
<accession>A0A4Q7ZGB7</accession>
<dbReference type="Pfam" id="PF06271">
    <property type="entry name" value="RDD"/>
    <property type="match status" value="1"/>
</dbReference>
<gene>
    <name evidence="8" type="ORF">EV385_1174</name>
</gene>
<dbReference type="GO" id="GO:0005886">
    <property type="term" value="C:plasma membrane"/>
    <property type="evidence" value="ECO:0007669"/>
    <property type="project" value="UniProtKB-SubCell"/>
</dbReference>
<feature type="domain" description="RDD" evidence="7">
    <location>
        <begin position="9"/>
        <end position="135"/>
    </location>
</feature>
<protein>
    <submittedName>
        <fullName evidence="8">Putative RDD family membrane protein YckC</fullName>
    </submittedName>
</protein>
<dbReference type="InterPro" id="IPR010432">
    <property type="entry name" value="RDD"/>
</dbReference>
<evidence type="ECO:0000256" key="3">
    <source>
        <dbReference type="ARBA" id="ARBA00022692"/>
    </source>
</evidence>
<evidence type="ECO:0000259" key="7">
    <source>
        <dbReference type="Pfam" id="PF06271"/>
    </source>
</evidence>
<evidence type="ECO:0000256" key="5">
    <source>
        <dbReference type="ARBA" id="ARBA00023136"/>
    </source>
</evidence>
<keyword evidence="5 6" id="KW-0472">Membrane</keyword>
<proteinExistence type="predicted"/>
<dbReference type="RefSeq" id="WP_130508503.1">
    <property type="nucleotide sequence ID" value="NZ_SHKY01000001.1"/>
</dbReference>
<organism evidence="8 9">
    <name type="scientific">Krasilnikovia cinnamomea</name>
    <dbReference type="NCBI Taxonomy" id="349313"/>
    <lineage>
        <taxon>Bacteria</taxon>
        <taxon>Bacillati</taxon>
        <taxon>Actinomycetota</taxon>
        <taxon>Actinomycetes</taxon>
        <taxon>Micromonosporales</taxon>
        <taxon>Micromonosporaceae</taxon>
        <taxon>Krasilnikovia</taxon>
    </lineage>
</organism>
<dbReference type="EMBL" id="SHKY01000001">
    <property type="protein sequence ID" value="RZU49424.1"/>
    <property type="molecule type" value="Genomic_DNA"/>
</dbReference>
<feature type="transmembrane region" description="Helical" evidence="6">
    <location>
        <begin position="99"/>
        <end position="121"/>
    </location>
</feature>
<dbReference type="Proteomes" id="UP000292564">
    <property type="component" value="Unassembled WGS sequence"/>
</dbReference>
<keyword evidence="3 6" id="KW-0812">Transmembrane</keyword>
<keyword evidence="2" id="KW-1003">Cell membrane</keyword>
<name>A0A4Q7ZGB7_9ACTN</name>
<keyword evidence="4 6" id="KW-1133">Transmembrane helix</keyword>
<evidence type="ECO:0000313" key="9">
    <source>
        <dbReference type="Proteomes" id="UP000292564"/>
    </source>
</evidence>
<evidence type="ECO:0000256" key="1">
    <source>
        <dbReference type="ARBA" id="ARBA00004651"/>
    </source>
</evidence>
<comment type="caution">
    <text evidence="8">The sequence shown here is derived from an EMBL/GenBank/DDBJ whole genome shotgun (WGS) entry which is preliminary data.</text>
</comment>
<evidence type="ECO:0000256" key="6">
    <source>
        <dbReference type="SAM" id="Phobius"/>
    </source>
</evidence>
<dbReference type="OrthoDB" id="5245023at2"/>
<evidence type="ECO:0000256" key="4">
    <source>
        <dbReference type="ARBA" id="ARBA00022989"/>
    </source>
</evidence>
<comment type="subcellular location">
    <subcellularLocation>
        <location evidence="1">Cell membrane</location>
        <topology evidence="1">Multi-pass membrane protein</topology>
    </subcellularLocation>
</comment>
<feature type="transmembrane region" description="Helical" evidence="6">
    <location>
        <begin position="56"/>
        <end position="78"/>
    </location>
</feature>
<dbReference type="PANTHER" id="PTHR36115">
    <property type="entry name" value="PROLINE-RICH ANTIGEN HOMOLOG-RELATED"/>
    <property type="match status" value="1"/>
</dbReference>
<dbReference type="InterPro" id="IPR051791">
    <property type="entry name" value="Pra-immunoreactive"/>
</dbReference>
<dbReference type="PANTHER" id="PTHR36115:SF6">
    <property type="entry name" value="PROLINE-RICH ANTIGEN HOMOLOG"/>
    <property type="match status" value="1"/>
</dbReference>
<evidence type="ECO:0000256" key="2">
    <source>
        <dbReference type="ARBA" id="ARBA00022475"/>
    </source>
</evidence>
<reference evidence="8 9" key="1">
    <citation type="submission" date="2019-02" db="EMBL/GenBank/DDBJ databases">
        <title>Sequencing the genomes of 1000 actinobacteria strains.</title>
        <authorList>
            <person name="Klenk H.-P."/>
        </authorList>
    </citation>
    <scope>NUCLEOTIDE SEQUENCE [LARGE SCALE GENOMIC DNA]</scope>
    <source>
        <strain evidence="8 9">DSM 45162</strain>
    </source>
</reference>
<keyword evidence="9" id="KW-1185">Reference proteome</keyword>
<dbReference type="AlphaFoldDB" id="A0A4Q7ZGB7"/>